<dbReference type="Proteomes" id="UP000543174">
    <property type="component" value="Unassembled WGS sequence"/>
</dbReference>
<evidence type="ECO:0000256" key="1">
    <source>
        <dbReference type="SAM" id="Phobius"/>
    </source>
</evidence>
<keyword evidence="1" id="KW-0812">Transmembrane</keyword>
<protein>
    <submittedName>
        <fullName evidence="2">Uncharacterized protein YxeA</fullName>
    </submittedName>
</protein>
<accession>A0A7W3RH23</accession>
<evidence type="ECO:0000313" key="2">
    <source>
        <dbReference type="EMBL" id="MBA9041810.1"/>
    </source>
</evidence>
<gene>
    <name evidence="2" type="ORF">HNP21_004940</name>
</gene>
<dbReference type="AlphaFoldDB" id="A0A7W3RH23"/>
<comment type="caution">
    <text evidence="2">The sequence shown here is derived from an EMBL/GenBank/DDBJ whole genome shotgun (WGS) entry which is preliminary data.</text>
</comment>
<dbReference type="EMBL" id="JACJHT010000006">
    <property type="protein sequence ID" value="MBA9041810.1"/>
    <property type="molecule type" value="Genomic_DNA"/>
</dbReference>
<name>A0A7W3RH23_PRIAR</name>
<evidence type="ECO:0000313" key="3">
    <source>
        <dbReference type="Proteomes" id="UP000543174"/>
    </source>
</evidence>
<keyword evidence="1" id="KW-1133">Transmembrane helix</keyword>
<feature type="transmembrane region" description="Helical" evidence="1">
    <location>
        <begin position="7"/>
        <end position="29"/>
    </location>
</feature>
<reference evidence="2" key="1">
    <citation type="submission" date="2020-08" db="EMBL/GenBank/DDBJ databases">
        <title>Functional genomics of gut bacteria from endangered species of beetles.</title>
        <authorList>
            <person name="Carlos-Shanley C."/>
        </authorList>
    </citation>
    <scope>NUCLEOTIDE SEQUENCE [LARGE SCALE GENOMIC DNA]</scope>
    <source>
        <strain evidence="2">S00060</strain>
    </source>
</reference>
<organism evidence="2 3">
    <name type="scientific">Priestia aryabhattai</name>
    <name type="common">Bacillus aryabhattai</name>
    <dbReference type="NCBI Taxonomy" id="412384"/>
    <lineage>
        <taxon>Bacteria</taxon>
        <taxon>Bacillati</taxon>
        <taxon>Bacillota</taxon>
        <taxon>Bacilli</taxon>
        <taxon>Bacillales</taxon>
        <taxon>Bacillaceae</taxon>
        <taxon>Priestia</taxon>
    </lineage>
</organism>
<sequence length="30" mass="3311">MSSFKKILIGIIMVLILLYIGAQVVMTSID</sequence>
<keyword evidence="1" id="KW-0472">Membrane</keyword>
<keyword evidence="3" id="KW-1185">Reference proteome</keyword>
<proteinExistence type="predicted"/>